<keyword evidence="2" id="KW-0378">Hydrolase</keyword>
<protein>
    <recommendedName>
        <fullName evidence="3">HIRAN domain-containing protein</fullName>
    </recommendedName>
</protein>
<proteinExistence type="predicted"/>
<keyword evidence="5" id="KW-1185">Reference proteome</keyword>
<dbReference type="InterPro" id="IPR014905">
    <property type="entry name" value="HIRAN"/>
</dbReference>
<organism evidence="4 5">
    <name type="scientific">Terrisporobacter mayombei</name>
    <dbReference type="NCBI Taxonomy" id="1541"/>
    <lineage>
        <taxon>Bacteria</taxon>
        <taxon>Bacillati</taxon>
        <taxon>Bacillota</taxon>
        <taxon>Clostridia</taxon>
        <taxon>Peptostreptococcales</taxon>
        <taxon>Peptostreptococcaceae</taxon>
        <taxon>Terrisporobacter</taxon>
    </lineage>
</organism>
<dbReference type="RefSeq" id="WP_228104276.1">
    <property type="nucleotide sequence ID" value="NZ_CP101637.1"/>
</dbReference>
<keyword evidence="1" id="KW-0479">Metal-binding</keyword>
<name>A0ABY9PX96_9FIRM</name>
<dbReference type="EMBL" id="CP101637">
    <property type="protein sequence ID" value="WMT80009.1"/>
    <property type="molecule type" value="Genomic_DNA"/>
</dbReference>
<accession>A0ABY9PX96</accession>
<reference evidence="4 5" key="1">
    <citation type="submission" date="2022-07" db="EMBL/GenBank/DDBJ databases">
        <title>Genome sequence of Terrisporobacter mayombei DSM6539.</title>
        <authorList>
            <person name="Boeer T."/>
            <person name="Bengelsdorf F.R."/>
            <person name="Daniel R."/>
            <person name="Poehlein A."/>
        </authorList>
    </citation>
    <scope>NUCLEOTIDE SEQUENCE [LARGE SCALE GENOMIC DNA]</scope>
    <source>
        <strain evidence="4 5">DSM 6539</strain>
    </source>
</reference>
<dbReference type="Pfam" id="PF08797">
    <property type="entry name" value="HIRAN"/>
    <property type="match status" value="1"/>
</dbReference>
<evidence type="ECO:0000259" key="3">
    <source>
        <dbReference type="SMART" id="SM00910"/>
    </source>
</evidence>
<dbReference type="SMART" id="SM00910">
    <property type="entry name" value="HIRAN"/>
    <property type="match status" value="1"/>
</dbReference>
<dbReference type="Gene3D" id="3.30.70.2330">
    <property type="match status" value="1"/>
</dbReference>
<evidence type="ECO:0000256" key="2">
    <source>
        <dbReference type="ARBA" id="ARBA00022801"/>
    </source>
</evidence>
<gene>
    <name evidence="4" type="ORF">TEMA_02830</name>
</gene>
<dbReference type="Proteomes" id="UP001235030">
    <property type="component" value="Chromosome"/>
</dbReference>
<feature type="domain" description="HIRAN" evidence="3">
    <location>
        <begin position="31"/>
        <end position="128"/>
    </location>
</feature>
<sequence length="129" mass="14988">MSNDIQISSLGGGLISNMKNGQLDLPFANDIYLYTLSVAGIFYYIDEDLQILEGDYLTLKREPDNEYDKYAIEVYTKDGKKLGYIPRKNNKIFARLMDGGKYLYGRIKCFETDFDEIRNIVIRIYLKDI</sequence>
<evidence type="ECO:0000313" key="5">
    <source>
        <dbReference type="Proteomes" id="UP001235030"/>
    </source>
</evidence>
<evidence type="ECO:0000256" key="1">
    <source>
        <dbReference type="ARBA" id="ARBA00022723"/>
    </source>
</evidence>
<evidence type="ECO:0000313" key="4">
    <source>
        <dbReference type="EMBL" id="WMT80009.1"/>
    </source>
</evidence>